<evidence type="ECO:0000313" key="4">
    <source>
        <dbReference type="Proteomes" id="UP000003527"/>
    </source>
</evidence>
<comment type="similarity">
    <text evidence="1">Belongs to the protein-tyrosine phosphatase family.</text>
</comment>
<dbReference type="PANTHER" id="PTHR31126:SF1">
    <property type="entry name" value="TYROSINE SPECIFIC PROTEIN PHOSPHATASES DOMAIN-CONTAINING PROTEIN"/>
    <property type="match status" value="1"/>
</dbReference>
<keyword evidence="4" id="KW-1185">Reference proteome</keyword>
<dbReference type="SUPFAM" id="SSF52799">
    <property type="entry name" value="(Phosphotyrosine protein) phosphatases II"/>
    <property type="match status" value="2"/>
</dbReference>
<dbReference type="InterPro" id="IPR029021">
    <property type="entry name" value="Prot-tyrosine_phosphatase-like"/>
</dbReference>
<dbReference type="EMBL" id="AFZD01000017">
    <property type="protein sequence ID" value="EHL11526.1"/>
    <property type="molecule type" value="Genomic_DNA"/>
</dbReference>
<dbReference type="InterPro" id="IPR016130">
    <property type="entry name" value="Tyr_Pase_AS"/>
</dbReference>
<dbReference type="HOGENOM" id="CLU_371253_0_0_9"/>
<dbReference type="AlphaFoldDB" id="G9WVC5"/>
<dbReference type="InterPro" id="IPR026893">
    <property type="entry name" value="Tyr/Ser_Pase_IphP-type"/>
</dbReference>
<dbReference type="PROSITE" id="PS00383">
    <property type="entry name" value="TYR_PHOSPHATASE_1"/>
    <property type="match status" value="1"/>
</dbReference>
<dbReference type="PANTHER" id="PTHR31126">
    <property type="entry name" value="TYROSINE-PROTEIN PHOSPHATASE"/>
    <property type="match status" value="1"/>
</dbReference>
<dbReference type="Gene3D" id="3.90.190.10">
    <property type="entry name" value="Protein tyrosine phosphatase superfamily"/>
    <property type="match status" value="2"/>
</dbReference>
<dbReference type="GO" id="GO:0004721">
    <property type="term" value="F:phosphoprotein phosphatase activity"/>
    <property type="evidence" value="ECO:0007669"/>
    <property type="project" value="InterPro"/>
</dbReference>
<dbReference type="PATRIC" id="fig|796944.3.peg.1588"/>
<sequence length="749" mass="83119">MRLKKWKPGLWIFLLCSLILVQLEAFAGIRMPLASPVLIATVSGTAGATAEALSAKVTEVEKFGNVVLDLSEESLYQAGYQVGDLLSLKLKDEELTLPLCTSYSDVDTGKLLFRDDTGKKRLLVAINMGNFAKNYHVSVGDELRFSLKEKGGYQDELMIRKLTRTNNRADYSSDSVFANFRAVVGKGMPLGILYRSSNPIDNQFGRAAYADKLCEAFGIQTVLNLADSEEEAKALTKKDGFASPYYKSLMDKGNVIYLNMGVDLDSEDFGNKLVEGLRFLSQHEGPYLIHCTEGKDRAGFATAIVSAFMGSDLSELEKDYMLSFENFFGVEENSEKYTRIFNSNLYQSLKKMAKGKDPKSTDLKLAAEEFLAAHGMSKEEMTAVREKLAKEATLPKPSVSGTVESVEKYGHLETDISISDFNALGFTLGDMVSVQMDNGYSFYAPYVDGYLVNAGDPLVRAYPGKEKIALCINYGKLNQVAKADKGTKVRLFLQKKGAYLEQYAIRKLTRSNNRADYASDEIFANFRNIKTSGIKKGVLYRSSSPINNELGRAAIANKLMEKHGIKTVVNLADSQKNIDTYLSKEDFQSPYYKSLLDSGNVALLNLGLNFRAVEFRKGITDGARFILEHDGPYLFHCTEGKDRTGFMAVFLESLAGADAKEIKADYMESYTNFFHVKKGTKQYKLIEEDVIGMMESISGSKDVSKKALQEGAMNMLRDYGFTEYEIQGLKDRLAGKAYVEPTVDGKNAA</sequence>
<organism evidence="3 4">
    <name type="scientific">Oribacterium asaccharolyticum ACB7</name>
    <dbReference type="NCBI Taxonomy" id="796944"/>
    <lineage>
        <taxon>Bacteria</taxon>
        <taxon>Bacillati</taxon>
        <taxon>Bacillota</taxon>
        <taxon>Clostridia</taxon>
        <taxon>Lachnospirales</taxon>
        <taxon>Lachnospiraceae</taxon>
        <taxon>Oribacterium</taxon>
    </lineage>
</organism>
<evidence type="ECO:0000256" key="1">
    <source>
        <dbReference type="ARBA" id="ARBA00009580"/>
    </source>
</evidence>
<proteinExistence type="inferred from homology"/>
<dbReference type="Pfam" id="PF13350">
    <property type="entry name" value="Y_phosphatase3"/>
    <property type="match status" value="2"/>
</dbReference>
<evidence type="ECO:0000259" key="2">
    <source>
        <dbReference type="Pfam" id="PF20257"/>
    </source>
</evidence>
<dbReference type="Gene3D" id="2.40.30.90">
    <property type="entry name" value="Bacterial fluorinating enzyme like"/>
    <property type="match status" value="2"/>
</dbReference>
<comment type="caution">
    <text evidence="3">The sequence shown here is derived from an EMBL/GenBank/DDBJ whole genome shotgun (WGS) entry which is preliminary data.</text>
</comment>
<dbReference type="InterPro" id="IPR046470">
    <property type="entry name" value="SAM_HAT_C"/>
</dbReference>
<dbReference type="InterPro" id="IPR023227">
    <property type="entry name" value="SAM_OH_AdoTrfase_C_sf"/>
</dbReference>
<dbReference type="SUPFAM" id="SSF101852">
    <property type="entry name" value="Bacterial fluorinating enzyme, C-terminal domain"/>
    <property type="match status" value="2"/>
</dbReference>
<dbReference type="Pfam" id="PF20257">
    <property type="entry name" value="SAM_HAT_C"/>
    <property type="match status" value="1"/>
</dbReference>
<protein>
    <recommendedName>
        <fullName evidence="2">S-adenosyl-l-methionine hydroxide adenosyltransferase C-terminal domain-containing protein</fullName>
    </recommendedName>
</protein>
<accession>G9WVC5</accession>
<evidence type="ECO:0000313" key="3">
    <source>
        <dbReference type="EMBL" id="EHL11526.1"/>
    </source>
</evidence>
<gene>
    <name evidence="3" type="ORF">HMPREF9624_00859</name>
</gene>
<name>G9WVC5_9FIRM</name>
<feature type="domain" description="S-adenosyl-l-methionine hydroxide adenosyltransferase C-terminal" evidence="2">
    <location>
        <begin position="57"/>
        <end position="143"/>
    </location>
</feature>
<reference evidence="3 4" key="1">
    <citation type="submission" date="2011-08" db="EMBL/GenBank/DDBJ databases">
        <title>The Genome Sequence of Oribacterium sp. ACB7.</title>
        <authorList>
            <consortium name="The Broad Institute Genome Sequencing Platform"/>
            <person name="Earl A."/>
            <person name="Ward D."/>
            <person name="Feldgarden M."/>
            <person name="Gevers D."/>
            <person name="Sizova M."/>
            <person name="Hazen A."/>
            <person name="Epstein S."/>
            <person name="Young S.K."/>
            <person name="Zeng Q."/>
            <person name="Gargeya S."/>
            <person name="Fitzgerald M."/>
            <person name="Haas B."/>
            <person name="Abouelleil A."/>
            <person name="Alvarado L."/>
            <person name="Arachchi H.M."/>
            <person name="Berlin A."/>
            <person name="Brown A."/>
            <person name="Chapman S.B."/>
            <person name="Chen Z."/>
            <person name="Dunbar C."/>
            <person name="Freedman E."/>
            <person name="Gearin G."/>
            <person name="Gellesch M."/>
            <person name="Goldberg J."/>
            <person name="Griggs A."/>
            <person name="Gujja S."/>
            <person name="Heiman D."/>
            <person name="Howarth C."/>
            <person name="Larson L."/>
            <person name="Lui A."/>
            <person name="MacDonald P.J.P."/>
            <person name="Montmayeur A."/>
            <person name="Murphy C."/>
            <person name="Neiman D."/>
            <person name="Pearson M."/>
            <person name="Priest M."/>
            <person name="Roberts A."/>
            <person name="Saif S."/>
            <person name="Shea T."/>
            <person name="Shenoy N."/>
            <person name="Sisk P."/>
            <person name="Stolte C."/>
            <person name="Sykes S."/>
            <person name="Wortman J."/>
            <person name="Nusbaum C."/>
            <person name="Birren B."/>
        </authorList>
    </citation>
    <scope>NUCLEOTIDE SEQUENCE [LARGE SCALE GENOMIC DNA]</scope>
    <source>
        <strain evidence="3 4">ACB7</strain>
    </source>
</reference>
<dbReference type="Proteomes" id="UP000003527">
    <property type="component" value="Unassembled WGS sequence"/>
</dbReference>